<evidence type="ECO:0000256" key="2">
    <source>
        <dbReference type="ARBA" id="ARBA00022723"/>
    </source>
</evidence>
<accession>A0A316VVG8</accession>
<dbReference type="PROSITE" id="PS50048">
    <property type="entry name" value="ZN2_CY6_FUNGAL_2"/>
    <property type="match status" value="1"/>
</dbReference>
<proteinExistence type="predicted"/>
<dbReference type="STRING" id="1522189.A0A316VVG8"/>
<dbReference type="GeneID" id="37038950"/>
<gene>
    <name evidence="6" type="ORF">IE81DRAFT_367416</name>
</gene>
<evidence type="ECO:0000259" key="5">
    <source>
        <dbReference type="PROSITE" id="PS50048"/>
    </source>
</evidence>
<dbReference type="GO" id="GO:0008270">
    <property type="term" value="F:zinc ion binding"/>
    <property type="evidence" value="ECO:0007669"/>
    <property type="project" value="InterPro"/>
</dbReference>
<dbReference type="RefSeq" id="XP_025368640.1">
    <property type="nucleotide sequence ID" value="XM_025517080.1"/>
</dbReference>
<dbReference type="InterPro" id="IPR007219">
    <property type="entry name" value="XnlR_reg_dom"/>
</dbReference>
<evidence type="ECO:0000313" key="6">
    <source>
        <dbReference type="EMBL" id="PWN41480.1"/>
    </source>
</evidence>
<organism evidence="6 7">
    <name type="scientific">Ceraceosorus guamensis</name>
    <dbReference type="NCBI Taxonomy" id="1522189"/>
    <lineage>
        <taxon>Eukaryota</taxon>
        <taxon>Fungi</taxon>
        <taxon>Dikarya</taxon>
        <taxon>Basidiomycota</taxon>
        <taxon>Ustilaginomycotina</taxon>
        <taxon>Exobasidiomycetes</taxon>
        <taxon>Ceraceosorales</taxon>
        <taxon>Ceraceosoraceae</taxon>
        <taxon>Ceraceosorus</taxon>
    </lineage>
</organism>
<dbReference type="GO" id="GO:0006351">
    <property type="term" value="P:DNA-templated transcription"/>
    <property type="evidence" value="ECO:0007669"/>
    <property type="project" value="InterPro"/>
</dbReference>
<evidence type="ECO:0000256" key="1">
    <source>
        <dbReference type="ARBA" id="ARBA00004123"/>
    </source>
</evidence>
<feature type="region of interest" description="Disordered" evidence="4">
    <location>
        <begin position="1"/>
        <end position="41"/>
    </location>
</feature>
<dbReference type="SUPFAM" id="SSF57701">
    <property type="entry name" value="Zn2/Cys6 DNA-binding domain"/>
    <property type="match status" value="1"/>
</dbReference>
<reference evidence="6 7" key="1">
    <citation type="journal article" date="2018" name="Mol. Biol. Evol.">
        <title>Broad Genomic Sampling Reveals a Smut Pathogenic Ancestry of the Fungal Clade Ustilaginomycotina.</title>
        <authorList>
            <person name="Kijpornyongpan T."/>
            <person name="Mondo S.J."/>
            <person name="Barry K."/>
            <person name="Sandor L."/>
            <person name="Lee J."/>
            <person name="Lipzen A."/>
            <person name="Pangilinan J."/>
            <person name="LaButti K."/>
            <person name="Hainaut M."/>
            <person name="Henrissat B."/>
            <person name="Grigoriev I.V."/>
            <person name="Spatafora J.W."/>
            <person name="Aime M.C."/>
        </authorList>
    </citation>
    <scope>NUCLEOTIDE SEQUENCE [LARGE SCALE GENOMIC DNA]</scope>
    <source>
        <strain evidence="6 7">MCA 4658</strain>
    </source>
</reference>
<protein>
    <recommendedName>
        <fullName evidence="5">Zn(2)-C6 fungal-type domain-containing protein</fullName>
    </recommendedName>
</protein>
<dbReference type="InParanoid" id="A0A316VVG8"/>
<dbReference type="InterPro" id="IPR050613">
    <property type="entry name" value="Sec_Metabolite_Reg"/>
</dbReference>
<dbReference type="PANTHER" id="PTHR31001:SF85">
    <property type="entry name" value="ZN(II)2CYS6 TRANSCRIPTION FACTOR (EUROFUNG)"/>
    <property type="match status" value="1"/>
</dbReference>
<dbReference type="Proteomes" id="UP000245783">
    <property type="component" value="Unassembled WGS sequence"/>
</dbReference>
<feature type="compositionally biased region" description="Polar residues" evidence="4">
    <location>
        <begin position="8"/>
        <end position="21"/>
    </location>
</feature>
<dbReference type="OrthoDB" id="2269373at2759"/>
<evidence type="ECO:0000313" key="7">
    <source>
        <dbReference type="Proteomes" id="UP000245783"/>
    </source>
</evidence>
<feature type="compositionally biased region" description="Polar residues" evidence="4">
    <location>
        <begin position="726"/>
        <end position="739"/>
    </location>
</feature>
<sequence length="782" mass="87629">MLPDRSGRNASVATAHTQPDVDSNRTRSSMSSHATTSMSTARSATHFQGGFSCDLCYRRKVKCDRGNPCGYCTQRKMECVPSVIETSDRPRKRRFPEAELLLRIKRYEAALHAYGADVDAIRDGTATPGASDGTSAEHVPGEAHNLSLTEAPSESGEYAETGPEQEFDQIQGLLEIDESGRRRPQALLRHLDGIFTNDSSHLFFGKKCEACQAPKPVFGDSHHPDPFAMLKLWQVYLDNVHPIVKLVHAPSVQRKMADLGSNMGDAPASHQALFFAIYSCAINSLRPSECQELLGYDRDSLLERCQQAAVLWLSKAELWRTSDLTVLQALIIHLTNISASTDPRSYLCFVGMAVRLAQRLRIHRPISIKPPQARLTTTFKVQPETIVEVELSKRLWYELSSLDLRASEKSSFPLAQGMGTGELWGQAYLDLPAPLSDADLAAASNLPTANSIATPSSEMLFCMIRAEWVRLRADVRERQGPRSGYTEFSSARIPFVTKLKIIADWTEKVRDRWLRHCNEAIPQHAFATLWTGHIVCRMKMTSYLCEEMALERKFVETRDPNAKDQVARVREELTAICCDGLDQANTLRNAKRFDGFSWWTLSHMPFVLLVHLIRLLRVILVGPLADRGWICVSENSSAFKRIVPATSTFIRARRWGQLFDPLILGAWKARRAVLGMQPHEPDPEFIKEICRRSDIIMYDRSAQYARAATDSTQLADITDAPGGLPSGQTPNVGMSSSQEPDQDQVDWLVSLLGDADHDFDWQGWLNQPAENSFDMTKLQPTL</sequence>
<dbReference type="GO" id="GO:0000981">
    <property type="term" value="F:DNA-binding transcription factor activity, RNA polymerase II-specific"/>
    <property type="evidence" value="ECO:0007669"/>
    <property type="project" value="InterPro"/>
</dbReference>
<evidence type="ECO:0000256" key="4">
    <source>
        <dbReference type="SAM" id="MobiDB-lite"/>
    </source>
</evidence>
<feature type="region of interest" description="Disordered" evidence="4">
    <location>
        <begin position="717"/>
        <end position="740"/>
    </location>
</feature>
<dbReference type="SMART" id="SM00066">
    <property type="entry name" value="GAL4"/>
    <property type="match status" value="1"/>
</dbReference>
<dbReference type="InterPro" id="IPR001138">
    <property type="entry name" value="Zn2Cys6_DnaBD"/>
</dbReference>
<dbReference type="EMBL" id="KZ819392">
    <property type="protein sequence ID" value="PWN41480.1"/>
    <property type="molecule type" value="Genomic_DNA"/>
</dbReference>
<dbReference type="Pfam" id="PF00172">
    <property type="entry name" value="Zn_clus"/>
    <property type="match status" value="1"/>
</dbReference>
<feature type="domain" description="Zn(2)-C6 fungal-type" evidence="5">
    <location>
        <begin position="52"/>
        <end position="80"/>
    </location>
</feature>
<keyword evidence="3" id="KW-0539">Nucleus</keyword>
<dbReference type="AlphaFoldDB" id="A0A316VVG8"/>
<keyword evidence="2" id="KW-0479">Metal-binding</keyword>
<dbReference type="PANTHER" id="PTHR31001">
    <property type="entry name" value="UNCHARACTERIZED TRANSCRIPTIONAL REGULATORY PROTEIN"/>
    <property type="match status" value="1"/>
</dbReference>
<dbReference type="Pfam" id="PF04082">
    <property type="entry name" value="Fungal_trans"/>
    <property type="match status" value="1"/>
</dbReference>
<keyword evidence="7" id="KW-1185">Reference proteome</keyword>
<dbReference type="CDD" id="cd12148">
    <property type="entry name" value="fungal_TF_MHR"/>
    <property type="match status" value="1"/>
</dbReference>
<name>A0A316VVG8_9BASI</name>
<feature type="compositionally biased region" description="Low complexity" evidence="4">
    <location>
        <begin position="26"/>
        <end position="41"/>
    </location>
</feature>
<dbReference type="GO" id="GO:0003677">
    <property type="term" value="F:DNA binding"/>
    <property type="evidence" value="ECO:0007669"/>
    <property type="project" value="InterPro"/>
</dbReference>
<dbReference type="CDD" id="cd00067">
    <property type="entry name" value="GAL4"/>
    <property type="match status" value="1"/>
</dbReference>
<comment type="subcellular location">
    <subcellularLocation>
        <location evidence="1">Nucleus</location>
    </subcellularLocation>
</comment>
<dbReference type="Gene3D" id="4.10.240.10">
    <property type="entry name" value="Zn(2)-C6 fungal-type DNA-binding domain"/>
    <property type="match status" value="1"/>
</dbReference>
<dbReference type="InterPro" id="IPR036864">
    <property type="entry name" value="Zn2-C6_fun-type_DNA-bd_sf"/>
</dbReference>
<dbReference type="GO" id="GO:0005634">
    <property type="term" value="C:nucleus"/>
    <property type="evidence" value="ECO:0007669"/>
    <property type="project" value="UniProtKB-SubCell"/>
</dbReference>
<evidence type="ECO:0000256" key="3">
    <source>
        <dbReference type="ARBA" id="ARBA00023242"/>
    </source>
</evidence>